<name>A0ABD0N647_CIRMR</name>
<proteinExistence type="predicted"/>
<protein>
    <submittedName>
        <fullName evidence="2">Uncharacterized protein</fullName>
    </submittedName>
</protein>
<dbReference type="Proteomes" id="UP001529510">
    <property type="component" value="Unassembled WGS sequence"/>
</dbReference>
<dbReference type="EMBL" id="JAMKFB020000024">
    <property type="protein sequence ID" value="KAL0157042.1"/>
    <property type="molecule type" value="Genomic_DNA"/>
</dbReference>
<gene>
    <name evidence="2" type="ORF">M9458_048288</name>
</gene>
<organism evidence="2 3">
    <name type="scientific">Cirrhinus mrigala</name>
    <name type="common">Mrigala</name>
    <dbReference type="NCBI Taxonomy" id="683832"/>
    <lineage>
        <taxon>Eukaryota</taxon>
        <taxon>Metazoa</taxon>
        <taxon>Chordata</taxon>
        <taxon>Craniata</taxon>
        <taxon>Vertebrata</taxon>
        <taxon>Euteleostomi</taxon>
        <taxon>Actinopterygii</taxon>
        <taxon>Neopterygii</taxon>
        <taxon>Teleostei</taxon>
        <taxon>Ostariophysi</taxon>
        <taxon>Cypriniformes</taxon>
        <taxon>Cyprinidae</taxon>
        <taxon>Labeoninae</taxon>
        <taxon>Labeonini</taxon>
        <taxon>Cirrhinus</taxon>
    </lineage>
</organism>
<evidence type="ECO:0000313" key="3">
    <source>
        <dbReference type="Proteomes" id="UP001529510"/>
    </source>
</evidence>
<feature type="non-terminal residue" evidence="2">
    <location>
        <position position="1"/>
    </location>
</feature>
<comment type="caution">
    <text evidence="2">The sequence shown here is derived from an EMBL/GenBank/DDBJ whole genome shotgun (WGS) entry which is preliminary data.</text>
</comment>
<evidence type="ECO:0000256" key="1">
    <source>
        <dbReference type="SAM" id="MobiDB-lite"/>
    </source>
</evidence>
<sequence>KRGCAAAKIENPHGSQRILKNKVVTNRKKGAEKLRPEDITQIQPQKLSLNLRS</sequence>
<keyword evidence="3" id="KW-1185">Reference proteome</keyword>
<dbReference type="Gene3D" id="2.60.40.1510">
    <property type="entry name" value="ntegrin, alpha v. Chain A, domain 3"/>
    <property type="match status" value="1"/>
</dbReference>
<reference evidence="2 3" key="1">
    <citation type="submission" date="2024-05" db="EMBL/GenBank/DDBJ databases">
        <title>Genome sequencing and assembly of Indian major carp, Cirrhinus mrigala (Hamilton, 1822).</title>
        <authorList>
            <person name="Mohindra V."/>
            <person name="Chowdhury L.M."/>
            <person name="Lal K."/>
            <person name="Jena J.K."/>
        </authorList>
    </citation>
    <scope>NUCLEOTIDE SEQUENCE [LARGE SCALE GENOMIC DNA]</scope>
    <source>
        <strain evidence="2">CM1030</strain>
        <tissue evidence="2">Blood</tissue>
    </source>
</reference>
<dbReference type="AlphaFoldDB" id="A0ABD0N647"/>
<feature type="region of interest" description="Disordered" evidence="1">
    <location>
        <begin position="1"/>
        <end position="20"/>
    </location>
</feature>
<feature type="non-terminal residue" evidence="2">
    <location>
        <position position="53"/>
    </location>
</feature>
<evidence type="ECO:0000313" key="2">
    <source>
        <dbReference type="EMBL" id="KAL0157042.1"/>
    </source>
</evidence>
<accession>A0ABD0N647</accession>